<evidence type="ECO:0000259" key="2">
    <source>
        <dbReference type="Pfam" id="PF13916"/>
    </source>
</evidence>
<accession>A0A556TYA0</accession>
<feature type="region of interest" description="Disordered" evidence="1">
    <location>
        <begin position="1"/>
        <end position="66"/>
    </location>
</feature>
<feature type="domain" description="Phostensin/Taperin N-terminal" evidence="2">
    <location>
        <begin position="18"/>
        <end position="49"/>
    </location>
</feature>
<reference evidence="3 4" key="1">
    <citation type="journal article" date="2019" name="Genome Biol. Evol.">
        <title>Whole-Genome Sequencing of the Giant Devil Catfish, Bagarius yarrelli.</title>
        <authorList>
            <person name="Jiang W."/>
            <person name="Lv Y."/>
            <person name="Cheng L."/>
            <person name="Yang K."/>
            <person name="Chao B."/>
            <person name="Wang X."/>
            <person name="Li Y."/>
            <person name="Pan X."/>
            <person name="You X."/>
            <person name="Zhang Y."/>
            <person name="Yang J."/>
            <person name="Li J."/>
            <person name="Zhang X."/>
            <person name="Liu S."/>
            <person name="Sun C."/>
            <person name="Yang J."/>
            <person name="Shi Q."/>
        </authorList>
    </citation>
    <scope>NUCLEOTIDE SEQUENCE [LARGE SCALE GENOMIC DNA]</scope>
    <source>
        <strain evidence="3">JWS20170419001</strain>
        <tissue evidence="3">Muscle</tissue>
    </source>
</reference>
<dbReference type="Pfam" id="PF13916">
    <property type="entry name" value="Phostensin_N"/>
    <property type="match status" value="1"/>
</dbReference>
<organism evidence="3 4">
    <name type="scientific">Bagarius yarrelli</name>
    <name type="common">Goonch</name>
    <name type="synonym">Bagrus yarrelli</name>
    <dbReference type="NCBI Taxonomy" id="175774"/>
    <lineage>
        <taxon>Eukaryota</taxon>
        <taxon>Metazoa</taxon>
        <taxon>Chordata</taxon>
        <taxon>Craniata</taxon>
        <taxon>Vertebrata</taxon>
        <taxon>Euteleostomi</taxon>
        <taxon>Actinopterygii</taxon>
        <taxon>Neopterygii</taxon>
        <taxon>Teleostei</taxon>
        <taxon>Ostariophysi</taxon>
        <taxon>Siluriformes</taxon>
        <taxon>Sisoridae</taxon>
        <taxon>Sisorinae</taxon>
        <taxon>Bagarius</taxon>
    </lineage>
</organism>
<feature type="compositionally biased region" description="Basic and acidic residues" evidence="1">
    <location>
        <begin position="12"/>
        <end position="30"/>
    </location>
</feature>
<dbReference type="AlphaFoldDB" id="A0A556TYA0"/>
<dbReference type="InterPro" id="IPR025903">
    <property type="entry name" value="Phostensin/Taperin_N_dom"/>
</dbReference>
<protein>
    <recommendedName>
        <fullName evidence="2">Phostensin/Taperin N-terminal domain-containing protein</fullName>
    </recommendedName>
</protein>
<evidence type="ECO:0000313" key="3">
    <source>
        <dbReference type="EMBL" id="TSL28196.1"/>
    </source>
</evidence>
<dbReference type="Proteomes" id="UP000319801">
    <property type="component" value="Unassembled WGS sequence"/>
</dbReference>
<proteinExistence type="predicted"/>
<keyword evidence="4" id="KW-1185">Reference proteome</keyword>
<comment type="caution">
    <text evidence="3">The sequence shown here is derived from an EMBL/GenBank/DDBJ whole genome shotgun (WGS) entry which is preliminary data.</text>
</comment>
<evidence type="ECO:0000256" key="1">
    <source>
        <dbReference type="SAM" id="MobiDB-lite"/>
    </source>
</evidence>
<name>A0A556TYA0_BAGYA</name>
<gene>
    <name evidence="3" type="ORF">Baya_5711</name>
</gene>
<dbReference type="EMBL" id="VCAZ01000029">
    <property type="protein sequence ID" value="TSL28196.1"/>
    <property type="molecule type" value="Genomic_DNA"/>
</dbReference>
<sequence length="90" mass="9469">MSAGDVGLLRQEAGKEGSRMPAWKRELLERRKAKGGGSGPGVDSVSARVNGELTGNGTDEVTGAYSKRTYSVTPAAKRSGATVHPRTCHR</sequence>
<evidence type="ECO:0000313" key="4">
    <source>
        <dbReference type="Proteomes" id="UP000319801"/>
    </source>
</evidence>